<keyword evidence="2" id="KW-1185">Reference proteome</keyword>
<evidence type="ECO:0000313" key="2">
    <source>
        <dbReference type="Proteomes" id="UP000824469"/>
    </source>
</evidence>
<comment type="caution">
    <text evidence="1">The sequence shown here is derived from an EMBL/GenBank/DDBJ whole genome shotgun (WGS) entry which is preliminary data.</text>
</comment>
<dbReference type="EMBL" id="JAHRHJ020003288">
    <property type="protein sequence ID" value="KAH9292046.1"/>
    <property type="molecule type" value="Genomic_DNA"/>
</dbReference>
<feature type="non-terminal residue" evidence="1">
    <location>
        <position position="1"/>
    </location>
</feature>
<name>A0AA38F7X4_TAXCH</name>
<organism evidence="1 2">
    <name type="scientific">Taxus chinensis</name>
    <name type="common">Chinese yew</name>
    <name type="synonym">Taxus wallichiana var. chinensis</name>
    <dbReference type="NCBI Taxonomy" id="29808"/>
    <lineage>
        <taxon>Eukaryota</taxon>
        <taxon>Viridiplantae</taxon>
        <taxon>Streptophyta</taxon>
        <taxon>Embryophyta</taxon>
        <taxon>Tracheophyta</taxon>
        <taxon>Spermatophyta</taxon>
        <taxon>Pinopsida</taxon>
        <taxon>Pinidae</taxon>
        <taxon>Conifers II</taxon>
        <taxon>Cupressales</taxon>
        <taxon>Taxaceae</taxon>
        <taxon>Taxus</taxon>
    </lineage>
</organism>
<reference evidence="1 2" key="1">
    <citation type="journal article" date="2021" name="Nat. Plants">
        <title>The Taxus genome provides insights into paclitaxel biosynthesis.</title>
        <authorList>
            <person name="Xiong X."/>
            <person name="Gou J."/>
            <person name="Liao Q."/>
            <person name="Li Y."/>
            <person name="Zhou Q."/>
            <person name="Bi G."/>
            <person name="Li C."/>
            <person name="Du R."/>
            <person name="Wang X."/>
            <person name="Sun T."/>
            <person name="Guo L."/>
            <person name="Liang H."/>
            <person name="Lu P."/>
            <person name="Wu Y."/>
            <person name="Zhang Z."/>
            <person name="Ro D.K."/>
            <person name="Shang Y."/>
            <person name="Huang S."/>
            <person name="Yan J."/>
        </authorList>
    </citation>
    <scope>NUCLEOTIDE SEQUENCE [LARGE SCALE GENOMIC DNA]</scope>
    <source>
        <strain evidence="1">Ta-2019</strain>
    </source>
</reference>
<evidence type="ECO:0000313" key="1">
    <source>
        <dbReference type="EMBL" id="KAH9292046.1"/>
    </source>
</evidence>
<protein>
    <submittedName>
        <fullName evidence="1">Uncharacterized protein</fullName>
    </submittedName>
</protein>
<proteinExistence type="predicted"/>
<dbReference type="AlphaFoldDB" id="A0AA38F7X4"/>
<accession>A0AA38F7X4</accession>
<dbReference type="Proteomes" id="UP000824469">
    <property type="component" value="Unassembled WGS sequence"/>
</dbReference>
<gene>
    <name evidence="1" type="ORF">KI387_042761</name>
</gene>
<sequence>VHACAFSPAPPAPAAAPAAASSVINILGKDKLEWPESIQSVQSIAETGIKCLPTKYVRI</sequence>